<dbReference type="PANTHER" id="PTHR35692:SF1">
    <property type="entry name" value="F26F24.11"/>
    <property type="match status" value="1"/>
</dbReference>
<accession>A0A5P1F8K4</accession>
<organism evidence="1 2">
    <name type="scientific">Asparagus officinalis</name>
    <name type="common">Garden asparagus</name>
    <dbReference type="NCBI Taxonomy" id="4686"/>
    <lineage>
        <taxon>Eukaryota</taxon>
        <taxon>Viridiplantae</taxon>
        <taxon>Streptophyta</taxon>
        <taxon>Embryophyta</taxon>
        <taxon>Tracheophyta</taxon>
        <taxon>Spermatophyta</taxon>
        <taxon>Magnoliopsida</taxon>
        <taxon>Liliopsida</taxon>
        <taxon>Asparagales</taxon>
        <taxon>Asparagaceae</taxon>
        <taxon>Asparagoideae</taxon>
        <taxon>Asparagus</taxon>
    </lineage>
</organism>
<dbReference type="Gramene" id="ONK73727">
    <property type="protein sequence ID" value="ONK73727"/>
    <property type="gene ID" value="A4U43_C04F34630"/>
</dbReference>
<name>A0A5P1F8K4_ASPOF</name>
<proteinExistence type="predicted"/>
<dbReference type="EMBL" id="CM007384">
    <property type="protein sequence ID" value="ONK73727.1"/>
    <property type="molecule type" value="Genomic_DNA"/>
</dbReference>
<evidence type="ECO:0000313" key="2">
    <source>
        <dbReference type="Proteomes" id="UP000243459"/>
    </source>
</evidence>
<dbReference type="PANTHER" id="PTHR35692">
    <property type="entry name" value="F26F24.11"/>
    <property type="match status" value="1"/>
</dbReference>
<reference evidence="2" key="1">
    <citation type="journal article" date="2017" name="Nat. Commun.">
        <title>The asparagus genome sheds light on the origin and evolution of a young Y chromosome.</title>
        <authorList>
            <person name="Harkess A."/>
            <person name="Zhou J."/>
            <person name="Xu C."/>
            <person name="Bowers J.E."/>
            <person name="Van der Hulst R."/>
            <person name="Ayyampalayam S."/>
            <person name="Mercati F."/>
            <person name="Riccardi P."/>
            <person name="McKain M.R."/>
            <person name="Kakrana A."/>
            <person name="Tang H."/>
            <person name="Ray J."/>
            <person name="Groenendijk J."/>
            <person name="Arikit S."/>
            <person name="Mathioni S.M."/>
            <person name="Nakano M."/>
            <person name="Shan H."/>
            <person name="Telgmann-Rauber A."/>
            <person name="Kanno A."/>
            <person name="Yue Z."/>
            <person name="Chen H."/>
            <person name="Li W."/>
            <person name="Chen Y."/>
            <person name="Xu X."/>
            <person name="Zhang Y."/>
            <person name="Luo S."/>
            <person name="Chen H."/>
            <person name="Gao J."/>
            <person name="Mao Z."/>
            <person name="Pires J.C."/>
            <person name="Luo M."/>
            <person name="Kudrna D."/>
            <person name="Wing R.A."/>
            <person name="Meyers B.C."/>
            <person name="Yi K."/>
            <person name="Kong H."/>
            <person name="Lavrijsen P."/>
            <person name="Sunseri F."/>
            <person name="Falavigna A."/>
            <person name="Ye Y."/>
            <person name="Leebens-Mack J.H."/>
            <person name="Chen G."/>
        </authorList>
    </citation>
    <scope>NUCLEOTIDE SEQUENCE [LARGE SCALE GENOMIC DNA]</scope>
    <source>
        <strain evidence="2">cv. DH0086</strain>
    </source>
</reference>
<dbReference type="Proteomes" id="UP000243459">
    <property type="component" value="Chromosome 4"/>
</dbReference>
<sequence length="154" mass="18001">MKPNQKLRESPSSPWRRFFCFGCLSRRSARKKLEGLRPDDNREWGKSPEILTDFSTFSLKEQQLKLKKAMEEEEKASREAASVVEWVKQASARMDVSAVDELLLSEDEKYKTIDDFNYEEAEMKYDVDATYDMILDDTEANRKCKKLITLNQDA</sequence>
<keyword evidence="2" id="KW-1185">Reference proteome</keyword>
<protein>
    <submittedName>
        <fullName evidence="1">Uncharacterized protein</fullName>
    </submittedName>
</protein>
<gene>
    <name evidence="1" type="ORF">A4U43_C04F34630</name>
</gene>
<evidence type="ECO:0000313" key="1">
    <source>
        <dbReference type="EMBL" id="ONK73727.1"/>
    </source>
</evidence>
<dbReference type="AlphaFoldDB" id="A0A5P1F8K4"/>